<evidence type="ECO:0000256" key="10">
    <source>
        <dbReference type="ARBA" id="ARBA00022982"/>
    </source>
</evidence>
<evidence type="ECO:0000313" key="21">
    <source>
        <dbReference type="EMBL" id="UZC53696.1"/>
    </source>
</evidence>
<feature type="transmembrane region" description="Helical" evidence="17">
    <location>
        <begin position="7"/>
        <end position="30"/>
    </location>
</feature>
<evidence type="ECO:0000259" key="18">
    <source>
        <dbReference type="Pfam" id="PF00361"/>
    </source>
</evidence>
<dbReference type="InterPro" id="IPR003945">
    <property type="entry name" value="NU5C-like"/>
</dbReference>
<evidence type="ECO:0000256" key="3">
    <source>
        <dbReference type="ARBA" id="ARBA00012944"/>
    </source>
</evidence>
<evidence type="ECO:0000256" key="8">
    <source>
        <dbReference type="ARBA" id="ARBA00022792"/>
    </source>
</evidence>
<keyword evidence="5 17" id="KW-0813">Transport</keyword>
<sequence length="577" mass="65246">MLWLVSVCLISFILLFLMSIMLGMMGIYFLMMDLIYLIEWEVISLHSSSVVMTILLDWMSLLFMSFVLFISSLVIYYSDEYMLGDYSLNRFIILVLMFVCSMMFLIISPNLISILLGWDGLGLVSYCLVIYYQNVKSYNAGMLTALSNRIGDVALLMAIAWMLNFGSWNYIYYLDLSNYYELQIVGGLILLAAMTKSAQIPFSSWLPAAMAAPTPVSALVHSSTLVTAGVYLLIRFNTLIFGNFWGDFMLLVSGLTMFMAGLGANFEYDLKKIIALSTLSQLGLMMSILSIGFYKLAFFHLLTHALFKALLFMCAGAIIHNMKNSQDIRNMGGLCMQMPLTSSCLNMSNFALCGMPFLAGFYSKDLILEIVSLSVMNCFSFFLFFFSTGLTVCYSLRLAYYSMTGDFNSFSLHPLNDEGWIMLKGMLGLLVMAVIGGSFLSWLIFPTPSLICLPMFLKSLTMCVCLLGGWVGYEISKFSLSYELCTLKYYLLTTVLGSMWFMPLISTYGMNFVPLHLGNKVNQIYDQGWSEEFGGQNIYVHVVDYSLMNQFWQNNDLKTYLVSFVTWVFILVMLVLV</sequence>
<evidence type="ECO:0000256" key="16">
    <source>
        <dbReference type="ARBA" id="ARBA00049551"/>
    </source>
</evidence>
<feature type="transmembrane region" description="Helical" evidence="17">
    <location>
        <begin position="50"/>
        <end position="76"/>
    </location>
</feature>
<comment type="similarity">
    <text evidence="17">Belongs to the complex I subunit 5 family.</text>
</comment>
<keyword evidence="9" id="KW-1278">Translocase</keyword>
<dbReference type="InterPro" id="IPR010934">
    <property type="entry name" value="NADH_DH_su5_C"/>
</dbReference>
<keyword evidence="14 17" id="KW-0496">Mitochondrion</keyword>
<reference evidence="21" key="1">
    <citation type="submission" date="2022-02" db="EMBL/GenBank/DDBJ databases">
        <authorList>
            <person name="Liu J."/>
            <person name="Bian X."/>
        </authorList>
    </citation>
    <scope>NUCLEOTIDE SEQUENCE</scope>
</reference>
<feature type="domain" description="NADH dehydrogenase subunit 5 C-terminal" evidence="20">
    <location>
        <begin position="394"/>
        <end position="574"/>
    </location>
</feature>
<dbReference type="PRINTS" id="PR01435">
    <property type="entry name" value="NPOXDRDTASE5"/>
</dbReference>
<evidence type="ECO:0000256" key="17">
    <source>
        <dbReference type="RuleBase" id="RU003404"/>
    </source>
</evidence>
<feature type="transmembrane region" description="Helical" evidence="17">
    <location>
        <begin position="88"/>
        <end position="107"/>
    </location>
</feature>
<evidence type="ECO:0000256" key="1">
    <source>
        <dbReference type="ARBA" id="ARBA00003257"/>
    </source>
</evidence>
<dbReference type="InterPro" id="IPR001516">
    <property type="entry name" value="Proton_antipo_N"/>
</dbReference>
<name>A0A9E7VCS4_9ORTH</name>
<keyword evidence="8" id="KW-0999">Mitochondrion inner membrane</keyword>
<feature type="domain" description="NADH:quinone oxidoreductase/Mrp antiporter transmembrane" evidence="18">
    <location>
        <begin position="108"/>
        <end position="391"/>
    </location>
</feature>
<dbReference type="PRINTS" id="PR01434">
    <property type="entry name" value="NADHDHGNASE5"/>
</dbReference>
<feature type="domain" description="NADH-Ubiquinone oxidoreductase (complex I) chain 5 N-terminal" evidence="19">
    <location>
        <begin position="43"/>
        <end position="91"/>
    </location>
</feature>
<feature type="transmembrane region" description="Helical" evidence="17">
    <location>
        <begin position="421"/>
        <end position="444"/>
    </location>
</feature>
<feature type="transmembrane region" description="Helical" evidence="17">
    <location>
        <begin position="216"/>
        <end position="236"/>
    </location>
</feature>
<evidence type="ECO:0000256" key="11">
    <source>
        <dbReference type="ARBA" id="ARBA00022989"/>
    </source>
</evidence>
<evidence type="ECO:0000256" key="5">
    <source>
        <dbReference type="ARBA" id="ARBA00022448"/>
    </source>
</evidence>
<evidence type="ECO:0000256" key="15">
    <source>
        <dbReference type="ARBA" id="ARBA00023136"/>
    </source>
</evidence>
<dbReference type="GO" id="GO:0015990">
    <property type="term" value="P:electron transport coupled proton transport"/>
    <property type="evidence" value="ECO:0007669"/>
    <property type="project" value="TreeGrafter"/>
</dbReference>
<keyword evidence="12 17" id="KW-0520">NAD</keyword>
<accession>A0A9E7VCS4</accession>
<proteinExistence type="inferred from homology"/>
<keyword evidence="10" id="KW-0249">Electron transport</keyword>
<gene>
    <name evidence="21" type="primary">ND5</name>
</gene>
<feature type="transmembrane region" description="Helical" evidence="17">
    <location>
        <begin position="340"/>
        <end position="359"/>
    </location>
</feature>
<feature type="transmembrane region" description="Helical" evidence="17">
    <location>
        <begin position="557"/>
        <end position="576"/>
    </location>
</feature>
<dbReference type="GO" id="GO:0008137">
    <property type="term" value="F:NADH dehydrogenase (ubiquinone) activity"/>
    <property type="evidence" value="ECO:0007669"/>
    <property type="project" value="UniProtKB-EC"/>
</dbReference>
<feature type="transmembrane region" description="Helical" evidence="17">
    <location>
        <begin position="273"/>
        <end position="291"/>
    </location>
</feature>
<keyword evidence="7 17" id="KW-0812">Transmembrane</keyword>
<comment type="catalytic activity">
    <reaction evidence="16 17">
        <text>a ubiquinone + NADH + 5 H(+)(in) = a ubiquinol + NAD(+) + 4 H(+)(out)</text>
        <dbReference type="Rhea" id="RHEA:29091"/>
        <dbReference type="Rhea" id="RHEA-COMP:9565"/>
        <dbReference type="Rhea" id="RHEA-COMP:9566"/>
        <dbReference type="ChEBI" id="CHEBI:15378"/>
        <dbReference type="ChEBI" id="CHEBI:16389"/>
        <dbReference type="ChEBI" id="CHEBI:17976"/>
        <dbReference type="ChEBI" id="CHEBI:57540"/>
        <dbReference type="ChEBI" id="CHEBI:57945"/>
        <dbReference type="EC" id="7.1.1.2"/>
    </reaction>
</comment>
<dbReference type="GO" id="GO:0003954">
    <property type="term" value="F:NADH dehydrogenase activity"/>
    <property type="evidence" value="ECO:0007669"/>
    <property type="project" value="TreeGrafter"/>
</dbReference>
<dbReference type="Pfam" id="PF06455">
    <property type="entry name" value="NADH5_C"/>
    <property type="match status" value="1"/>
</dbReference>
<comment type="function">
    <text evidence="17">Core subunit of the mitochondrial membrane respiratory chain NADH dehydrogenase (Complex I) which catalyzes electron transfer from NADH through the respiratory chain, using ubiquinone as an electron acceptor. Essential for the catalytic activity and assembly of complex I.</text>
</comment>
<keyword evidence="15 17" id="KW-0472">Membrane</keyword>
<evidence type="ECO:0000256" key="2">
    <source>
        <dbReference type="ARBA" id="ARBA00004448"/>
    </source>
</evidence>
<dbReference type="PANTHER" id="PTHR42829">
    <property type="entry name" value="NADH-UBIQUINONE OXIDOREDUCTASE CHAIN 5"/>
    <property type="match status" value="1"/>
</dbReference>
<geneLocation type="mitochondrion" evidence="21"/>
<keyword evidence="11 17" id="KW-1133">Transmembrane helix</keyword>
<evidence type="ECO:0000256" key="14">
    <source>
        <dbReference type="ARBA" id="ARBA00023128"/>
    </source>
</evidence>
<dbReference type="EC" id="7.1.1.2" evidence="3 17"/>
<feature type="transmembrane region" description="Helical" evidence="17">
    <location>
        <begin position="248"/>
        <end position="266"/>
    </location>
</feature>
<dbReference type="Pfam" id="PF00662">
    <property type="entry name" value="Proton_antipo_N"/>
    <property type="match status" value="1"/>
</dbReference>
<dbReference type="GO" id="GO:0005743">
    <property type="term" value="C:mitochondrial inner membrane"/>
    <property type="evidence" value="ECO:0007669"/>
    <property type="project" value="UniProtKB-SubCell"/>
</dbReference>
<feature type="transmembrane region" description="Helical" evidence="17">
    <location>
        <begin position="153"/>
        <end position="173"/>
    </location>
</feature>
<feature type="transmembrane region" description="Helical" evidence="17">
    <location>
        <begin position="456"/>
        <end position="475"/>
    </location>
</feature>
<dbReference type="AlphaFoldDB" id="A0A9E7VCS4"/>
<dbReference type="Pfam" id="PF00361">
    <property type="entry name" value="Proton_antipo_M"/>
    <property type="match status" value="1"/>
</dbReference>
<feature type="transmembrane region" description="Helical" evidence="17">
    <location>
        <begin position="113"/>
        <end position="132"/>
    </location>
</feature>
<organism evidence="21">
    <name type="scientific">Ultragryllacris pulchra rubricapitis</name>
    <dbReference type="NCBI Taxonomy" id="2992769"/>
    <lineage>
        <taxon>Eukaryota</taxon>
        <taxon>Metazoa</taxon>
        <taxon>Ecdysozoa</taxon>
        <taxon>Arthropoda</taxon>
        <taxon>Hexapoda</taxon>
        <taxon>Insecta</taxon>
        <taxon>Pterygota</taxon>
        <taxon>Neoptera</taxon>
        <taxon>Polyneoptera</taxon>
        <taxon>Orthoptera</taxon>
        <taxon>Ensifera</taxon>
        <taxon>Tettigoniidea</taxon>
        <taxon>Stenopelmatoidea</taxon>
        <taxon>Gryllacrididae</taxon>
        <taxon>Ultragryllacris</taxon>
        <taxon>Ultragryllacris pulchra</taxon>
    </lineage>
</organism>
<keyword evidence="6" id="KW-0679">Respiratory chain</keyword>
<evidence type="ECO:0000256" key="7">
    <source>
        <dbReference type="ARBA" id="ARBA00022692"/>
    </source>
</evidence>
<evidence type="ECO:0000256" key="9">
    <source>
        <dbReference type="ARBA" id="ARBA00022967"/>
    </source>
</evidence>
<evidence type="ECO:0000256" key="12">
    <source>
        <dbReference type="ARBA" id="ARBA00023027"/>
    </source>
</evidence>
<evidence type="ECO:0000256" key="4">
    <source>
        <dbReference type="ARBA" id="ARBA00021096"/>
    </source>
</evidence>
<dbReference type="InterPro" id="IPR001750">
    <property type="entry name" value="ND/Mrp_TM"/>
</dbReference>
<protein>
    <recommendedName>
        <fullName evidence="4 17">NADH-ubiquinone oxidoreductase chain 5</fullName>
        <ecNumber evidence="3 17">7.1.1.2</ecNumber>
    </recommendedName>
</protein>
<dbReference type="GO" id="GO:0042773">
    <property type="term" value="P:ATP synthesis coupled electron transport"/>
    <property type="evidence" value="ECO:0007669"/>
    <property type="project" value="InterPro"/>
</dbReference>
<evidence type="ECO:0000259" key="19">
    <source>
        <dbReference type="Pfam" id="PF00662"/>
    </source>
</evidence>
<comment type="function">
    <text evidence="1">Core subunit of the mitochondrial membrane respiratory chain NADH dehydrogenase (Complex I) that is believed to belong to the minimal assembly required for catalysis. Complex I functions in the transfer of electrons from NADH to the respiratory chain. The immediate electron acceptor for the enzyme is believed to be ubiquinone.</text>
</comment>
<keyword evidence="13 17" id="KW-0830">Ubiquinone</keyword>
<evidence type="ECO:0000259" key="20">
    <source>
        <dbReference type="Pfam" id="PF06455"/>
    </source>
</evidence>
<comment type="subcellular location">
    <subcellularLocation>
        <location evidence="2">Mitochondrion inner membrane</location>
        <topology evidence="2">Multi-pass membrane protein</topology>
    </subcellularLocation>
</comment>
<dbReference type="EMBL" id="OM731664">
    <property type="protein sequence ID" value="UZC53696.1"/>
    <property type="molecule type" value="Genomic_DNA"/>
</dbReference>
<feature type="transmembrane region" description="Helical" evidence="17">
    <location>
        <begin position="487"/>
        <end position="505"/>
    </location>
</feature>
<feature type="transmembrane region" description="Helical" evidence="17">
    <location>
        <begin position="297"/>
        <end position="319"/>
    </location>
</feature>
<feature type="transmembrane region" description="Helical" evidence="17">
    <location>
        <begin position="379"/>
        <end position="400"/>
    </location>
</feature>
<evidence type="ECO:0000256" key="13">
    <source>
        <dbReference type="ARBA" id="ARBA00023075"/>
    </source>
</evidence>
<dbReference type="PANTHER" id="PTHR42829:SF2">
    <property type="entry name" value="NADH-UBIQUINONE OXIDOREDUCTASE CHAIN 5"/>
    <property type="match status" value="1"/>
</dbReference>
<evidence type="ECO:0000256" key="6">
    <source>
        <dbReference type="ARBA" id="ARBA00022660"/>
    </source>
</evidence>